<reference evidence="2" key="1">
    <citation type="journal article" date="2022" name="Mol. Ecol. Resour.">
        <title>The genomes of chicory, endive, great burdock and yacon provide insights into Asteraceae palaeo-polyploidization history and plant inulin production.</title>
        <authorList>
            <person name="Fan W."/>
            <person name="Wang S."/>
            <person name="Wang H."/>
            <person name="Wang A."/>
            <person name="Jiang F."/>
            <person name="Liu H."/>
            <person name="Zhao H."/>
            <person name="Xu D."/>
            <person name="Zhang Y."/>
        </authorList>
    </citation>
    <scope>NUCLEOTIDE SEQUENCE [LARGE SCALE GENOMIC DNA]</scope>
    <source>
        <strain evidence="2">cv. Niubang</strain>
    </source>
</reference>
<accession>A0ACB9DM67</accession>
<evidence type="ECO:0000313" key="2">
    <source>
        <dbReference type="Proteomes" id="UP001055879"/>
    </source>
</evidence>
<name>A0ACB9DM67_ARCLA</name>
<feature type="non-terminal residue" evidence="1">
    <location>
        <position position="95"/>
    </location>
</feature>
<proteinExistence type="predicted"/>
<comment type="caution">
    <text evidence="1">The sequence shown here is derived from an EMBL/GenBank/DDBJ whole genome shotgun (WGS) entry which is preliminary data.</text>
</comment>
<evidence type="ECO:0000313" key="1">
    <source>
        <dbReference type="EMBL" id="KAI3747546.1"/>
    </source>
</evidence>
<dbReference type="EMBL" id="CM042049">
    <property type="protein sequence ID" value="KAI3747546.1"/>
    <property type="molecule type" value="Genomic_DNA"/>
</dbReference>
<keyword evidence="2" id="KW-1185">Reference proteome</keyword>
<sequence length="95" mass="10888">GRRTFLHTSHFSSLVGPLYRIRRCSSGIQQASSTRLQRKMYIPLLGNIAQEAVYVLLPKVLRQMLVRASGCVWQQTDVCLLQQLEDSRRQTQVSL</sequence>
<protein>
    <submittedName>
        <fullName evidence="1">Uncharacterized protein</fullName>
    </submittedName>
</protein>
<reference evidence="1 2" key="2">
    <citation type="journal article" date="2022" name="Mol. Ecol. Resour.">
        <title>The genomes of chicory, endive, great burdock and yacon provide insights into Asteraceae paleo-polyploidization history and plant inulin production.</title>
        <authorList>
            <person name="Fan W."/>
            <person name="Wang S."/>
            <person name="Wang H."/>
            <person name="Wang A."/>
            <person name="Jiang F."/>
            <person name="Liu H."/>
            <person name="Zhao H."/>
            <person name="Xu D."/>
            <person name="Zhang Y."/>
        </authorList>
    </citation>
    <scope>NUCLEOTIDE SEQUENCE [LARGE SCALE GENOMIC DNA]</scope>
    <source>
        <strain evidence="2">cv. Niubang</strain>
    </source>
</reference>
<feature type="non-terminal residue" evidence="1">
    <location>
        <position position="1"/>
    </location>
</feature>
<organism evidence="1 2">
    <name type="scientific">Arctium lappa</name>
    <name type="common">Greater burdock</name>
    <name type="synonym">Lappa major</name>
    <dbReference type="NCBI Taxonomy" id="4217"/>
    <lineage>
        <taxon>Eukaryota</taxon>
        <taxon>Viridiplantae</taxon>
        <taxon>Streptophyta</taxon>
        <taxon>Embryophyta</taxon>
        <taxon>Tracheophyta</taxon>
        <taxon>Spermatophyta</taxon>
        <taxon>Magnoliopsida</taxon>
        <taxon>eudicotyledons</taxon>
        <taxon>Gunneridae</taxon>
        <taxon>Pentapetalae</taxon>
        <taxon>asterids</taxon>
        <taxon>campanulids</taxon>
        <taxon>Asterales</taxon>
        <taxon>Asteraceae</taxon>
        <taxon>Carduoideae</taxon>
        <taxon>Cardueae</taxon>
        <taxon>Arctiinae</taxon>
        <taxon>Arctium</taxon>
    </lineage>
</organism>
<gene>
    <name evidence="1" type="ORF">L6452_10030</name>
</gene>
<dbReference type="Proteomes" id="UP001055879">
    <property type="component" value="Linkage Group LG03"/>
</dbReference>